<proteinExistence type="inferred from homology"/>
<dbReference type="InterPro" id="IPR044944">
    <property type="entry name" value="NOS_dom_3"/>
</dbReference>
<dbReference type="InterPro" id="IPR036119">
    <property type="entry name" value="NOS_N_sf"/>
</dbReference>
<dbReference type="InterPro" id="IPR044940">
    <property type="entry name" value="NOS_dom_2"/>
</dbReference>
<comment type="miscellaneous">
    <text evidence="11">This protein is similar to the oxygenase domain of eukaryotic nitric oxide synthases but lacks the reductase domain which, in eukaryotes, is responsible for transfer of electrons to the ferric heme during nitric oxide synthesis.</text>
</comment>
<name>A0ABY4EIS4_9BACI</name>
<comment type="catalytic activity">
    <reaction evidence="10">
        <text>3 reduced [flavodoxin] + 2 L-arginine + 4 O2 = 3 oxidized [flavodoxin] + 2 L-citrulline + 2 nitric oxide + 4 H2O + 5 H(+)</text>
        <dbReference type="Rhea" id="RHEA:52324"/>
        <dbReference type="Rhea" id="RHEA-COMP:10622"/>
        <dbReference type="Rhea" id="RHEA-COMP:10623"/>
        <dbReference type="ChEBI" id="CHEBI:15377"/>
        <dbReference type="ChEBI" id="CHEBI:15378"/>
        <dbReference type="ChEBI" id="CHEBI:15379"/>
        <dbReference type="ChEBI" id="CHEBI:16480"/>
        <dbReference type="ChEBI" id="CHEBI:32682"/>
        <dbReference type="ChEBI" id="CHEBI:57618"/>
        <dbReference type="ChEBI" id="CHEBI:57743"/>
        <dbReference type="ChEBI" id="CHEBI:58210"/>
        <dbReference type="EC" id="1.14.14.47"/>
    </reaction>
</comment>
<dbReference type="PROSITE" id="PS60001">
    <property type="entry name" value="NOS"/>
    <property type="match status" value="1"/>
</dbReference>
<protein>
    <recommendedName>
        <fullName evidence="5 11">Nitric oxide synthase oxygenase</fullName>
        <ecNumber evidence="4 11">1.14.14.47</ecNumber>
    </recommendedName>
</protein>
<gene>
    <name evidence="13" type="ORF">MUN89_21650</name>
</gene>
<evidence type="ECO:0000256" key="11">
    <source>
        <dbReference type="PIRNR" id="PIRNR037219"/>
    </source>
</evidence>
<dbReference type="PANTHER" id="PTHR43410">
    <property type="entry name" value="NITRIC OXIDE SYNTHASE OXYGENASE"/>
    <property type="match status" value="1"/>
</dbReference>
<dbReference type="InterPro" id="IPR050607">
    <property type="entry name" value="NOS"/>
</dbReference>
<evidence type="ECO:0000256" key="9">
    <source>
        <dbReference type="ARBA" id="ARBA00023004"/>
    </source>
</evidence>
<dbReference type="InterPro" id="IPR044943">
    <property type="entry name" value="NOS_dom_1"/>
</dbReference>
<dbReference type="SUPFAM" id="SSF56512">
    <property type="entry name" value="Nitric oxide (NO) synthase oxygenase domain"/>
    <property type="match status" value="1"/>
</dbReference>
<dbReference type="RefSeq" id="WP_244710317.1">
    <property type="nucleotide sequence ID" value="NZ_CP095073.1"/>
</dbReference>
<keyword evidence="14" id="KW-1185">Reference proteome</keyword>
<dbReference type="EMBL" id="CP095073">
    <property type="protein sequence ID" value="UOQ44394.1"/>
    <property type="molecule type" value="Genomic_DNA"/>
</dbReference>
<evidence type="ECO:0000259" key="12">
    <source>
        <dbReference type="PROSITE" id="PS60001"/>
    </source>
</evidence>
<keyword evidence="8 11" id="KW-0560">Oxidoreductase</keyword>
<dbReference type="Gene3D" id="3.90.440.10">
    <property type="entry name" value="Nitric Oxide Synthase,Heme Domain,Chain A domain 2"/>
    <property type="match status" value="1"/>
</dbReference>
<dbReference type="PANTHER" id="PTHR43410:SF1">
    <property type="entry name" value="NITRIC OXIDE SYNTHASE"/>
    <property type="match status" value="1"/>
</dbReference>
<evidence type="ECO:0000256" key="2">
    <source>
        <dbReference type="ARBA" id="ARBA00002642"/>
    </source>
</evidence>
<keyword evidence="9 11" id="KW-0408">Iron</keyword>
<reference evidence="13 14" key="1">
    <citation type="submission" date="2022-04" db="EMBL/GenBank/DDBJ databases">
        <title>Halobacillus sp. isolated from saltern.</title>
        <authorList>
            <person name="Won M."/>
            <person name="Lee C.-M."/>
            <person name="Woen H.-Y."/>
            <person name="Kwon S.-W."/>
        </authorList>
    </citation>
    <scope>NUCLEOTIDE SEQUENCE [LARGE SCALE GENOMIC DNA]</scope>
    <source>
        <strain evidence="13 14">SSBR10-3</strain>
    </source>
</reference>
<evidence type="ECO:0000313" key="13">
    <source>
        <dbReference type="EMBL" id="UOQ44394.1"/>
    </source>
</evidence>
<evidence type="ECO:0000256" key="7">
    <source>
        <dbReference type="ARBA" id="ARBA00022723"/>
    </source>
</evidence>
<evidence type="ECO:0000313" key="14">
    <source>
        <dbReference type="Proteomes" id="UP000831787"/>
    </source>
</evidence>
<evidence type="ECO:0000256" key="5">
    <source>
        <dbReference type="ARBA" id="ARBA00018859"/>
    </source>
</evidence>
<comment type="cofactor">
    <cofactor evidence="1 11">
        <name>heme</name>
        <dbReference type="ChEBI" id="CHEBI:30413"/>
    </cofactor>
</comment>
<comment type="similarity">
    <text evidence="3 11">Belongs to the NOS family. Bacterial NOS oxygenase subfamily.</text>
</comment>
<dbReference type="Gene3D" id="3.90.1230.10">
    <property type="entry name" value="Nitric Oxide Synthase, Chain A, domain 3"/>
    <property type="match status" value="1"/>
</dbReference>
<dbReference type="Proteomes" id="UP000831787">
    <property type="component" value="Chromosome"/>
</dbReference>
<accession>A0ABY4EIS4</accession>
<dbReference type="Gene3D" id="3.90.340.10">
    <property type="entry name" value="Nitric Oxide Synthase, Chain A, domain 1"/>
    <property type="match status" value="1"/>
</dbReference>
<keyword evidence="7 11" id="KW-0479">Metal-binding</keyword>
<comment type="subunit">
    <text evidence="11">Homodimer.</text>
</comment>
<organism evidence="13 14">
    <name type="scientific">Halobacillus salinarum</name>
    <dbReference type="NCBI Taxonomy" id="2932257"/>
    <lineage>
        <taxon>Bacteria</taxon>
        <taxon>Bacillati</taxon>
        <taxon>Bacillota</taxon>
        <taxon>Bacilli</taxon>
        <taxon>Bacillales</taxon>
        <taxon>Bacillaceae</taxon>
        <taxon>Halobacillus</taxon>
    </lineage>
</organism>
<evidence type="ECO:0000256" key="8">
    <source>
        <dbReference type="ARBA" id="ARBA00023002"/>
    </source>
</evidence>
<evidence type="ECO:0000256" key="4">
    <source>
        <dbReference type="ARBA" id="ARBA00012735"/>
    </source>
</evidence>
<sequence length="371" mass="43558">MEEQRSIQGDKAVNKERLQQAEQFIRQCYEELGKSNEQLEKRLLEIKEAISATGTYEHNYEELEHGARMAWRNSNRCIGRLFWKSLQVFDHRSLNNPEEIKDALLDHLDYATNKGRIRSTISIFKPKSEKMQVRIWNHQLLRYAGYKREHGVIGDPASVEFTQKCEALGWKGKETSFDILPLVIQVNNETPRWYEIPEEKVVEVPLRHPDYDWFKDLDLKWYAVPIISDMRLEIGGIDYIAAPFNGWYMETEIGARNLADEFRYDLLPVVAEAMGLNTKRNTSLWKDRALLELNQAVLYSFKEDKVSMVDHHTAAQQFQLFEKKEHSCGREATGDWTWLIPPVSPATTHIFHSSYEDRMDTPNYFYQETPF</sequence>
<dbReference type="Pfam" id="PF02898">
    <property type="entry name" value="NO_synthase"/>
    <property type="match status" value="1"/>
</dbReference>
<comment type="function">
    <text evidence="2 11">Catalyzes the production of nitric oxide.</text>
</comment>
<keyword evidence="6 11" id="KW-0349">Heme</keyword>
<dbReference type="EC" id="1.14.14.47" evidence="4 11"/>
<dbReference type="CDD" id="cd00575">
    <property type="entry name" value="NOS_oxygenase"/>
    <property type="match status" value="1"/>
</dbReference>
<dbReference type="InterPro" id="IPR004030">
    <property type="entry name" value="NOS_N"/>
</dbReference>
<evidence type="ECO:0000256" key="6">
    <source>
        <dbReference type="ARBA" id="ARBA00022617"/>
    </source>
</evidence>
<evidence type="ECO:0000256" key="1">
    <source>
        <dbReference type="ARBA" id="ARBA00001971"/>
    </source>
</evidence>
<evidence type="ECO:0000256" key="3">
    <source>
        <dbReference type="ARBA" id="ARBA00005411"/>
    </source>
</evidence>
<feature type="domain" description="Nitric oxide synthase (NOS)" evidence="12">
    <location>
        <begin position="76"/>
        <end position="83"/>
    </location>
</feature>
<evidence type="ECO:0000256" key="10">
    <source>
        <dbReference type="ARBA" id="ARBA00048713"/>
    </source>
</evidence>
<dbReference type="InterPro" id="IPR017142">
    <property type="entry name" value="Nitric_oxide_synthase_Oase-su"/>
</dbReference>
<dbReference type="PIRSF" id="PIRSF037219">
    <property type="entry name" value="NOS_oxygenase"/>
    <property type="match status" value="1"/>
</dbReference>